<evidence type="ECO:0000259" key="1">
    <source>
        <dbReference type="Pfam" id="PF14214"/>
    </source>
</evidence>
<evidence type="ECO:0000313" key="2">
    <source>
        <dbReference type="EMBL" id="VFU24606.1"/>
    </source>
</evidence>
<dbReference type="Pfam" id="PF14214">
    <property type="entry name" value="Helitron_like_N"/>
    <property type="match status" value="1"/>
</dbReference>
<proteinExistence type="predicted"/>
<dbReference type="AlphaFoldDB" id="A0A6N2K990"/>
<reference evidence="2" key="1">
    <citation type="submission" date="2019-03" db="EMBL/GenBank/DDBJ databases">
        <authorList>
            <person name="Mank J."/>
            <person name="Almeida P."/>
        </authorList>
    </citation>
    <scope>NUCLEOTIDE SEQUENCE</scope>
    <source>
        <strain evidence="2">78183</strain>
    </source>
</reference>
<dbReference type="InterPro" id="IPR025476">
    <property type="entry name" value="Helitron_helicase-like"/>
</dbReference>
<feature type="domain" description="Helitron helicase-like" evidence="1">
    <location>
        <begin position="128"/>
        <end position="213"/>
    </location>
</feature>
<dbReference type="EMBL" id="CAADRP010000181">
    <property type="protein sequence ID" value="VFU24606.1"/>
    <property type="molecule type" value="Genomic_DNA"/>
</dbReference>
<name>A0A6N2K990_SALVM</name>
<accession>A0A6N2K990</accession>
<dbReference type="PANTHER" id="PTHR45786:SF74">
    <property type="entry name" value="ATP-DEPENDENT DNA HELICASE"/>
    <property type="match status" value="1"/>
</dbReference>
<protein>
    <recommendedName>
        <fullName evidence="1">Helitron helicase-like domain-containing protein</fullName>
    </recommendedName>
</protein>
<dbReference type="PANTHER" id="PTHR45786">
    <property type="entry name" value="DNA BINDING PROTEIN-LIKE"/>
    <property type="match status" value="1"/>
</dbReference>
<gene>
    <name evidence="2" type="ORF">SVIM_LOCUS47955</name>
</gene>
<organism evidence="2">
    <name type="scientific">Salix viminalis</name>
    <name type="common">Common osier</name>
    <name type="synonym">Basket willow</name>
    <dbReference type="NCBI Taxonomy" id="40686"/>
    <lineage>
        <taxon>Eukaryota</taxon>
        <taxon>Viridiplantae</taxon>
        <taxon>Streptophyta</taxon>
        <taxon>Embryophyta</taxon>
        <taxon>Tracheophyta</taxon>
        <taxon>Spermatophyta</taxon>
        <taxon>Magnoliopsida</taxon>
        <taxon>eudicotyledons</taxon>
        <taxon>Gunneridae</taxon>
        <taxon>Pentapetalae</taxon>
        <taxon>rosids</taxon>
        <taxon>fabids</taxon>
        <taxon>Malpighiales</taxon>
        <taxon>Salicaceae</taxon>
        <taxon>Saliceae</taxon>
        <taxon>Salix</taxon>
    </lineage>
</organism>
<sequence length="319" mass="36226">MGAFTTDSGSSSLDATIKKLSDDCQSNYKLRLIGKRDNDSQQYNDPSSNDIGGLIVGDIGNFHFERDIIIEQCYGSLEKISKLHPKFMALQYPLLFPYGDDGYRCNIMFVNQDHQLQRKCSRVPMRAFYAYLIHERANIENIVIKGGRLYQQFLVDAFVNVEKDRLDYIRANQSIHEAILRGDVEGNAAGKIIVLSSLTGSPRYMINNYQDIQRDIRKNIPYKQEDKSDIVTRVFQAKVVDMIAYIKSGKPFGRTIVEDVDSIVSAEIPCKITDPICYNIVSKFMIHGPYGLPNQKSKCMNKGQVLQVFSKTISSNNDF</sequence>